<organism evidence="2 3">
    <name type="scientific">Cytobacillus oceanisediminis</name>
    <dbReference type="NCBI Taxonomy" id="665099"/>
    <lineage>
        <taxon>Bacteria</taxon>
        <taxon>Bacillati</taxon>
        <taxon>Bacillota</taxon>
        <taxon>Bacilli</taxon>
        <taxon>Bacillales</taxon>
        <taxon>Bacillaceae</taxon>
        <taxon>Cytobacillus</taxon>
    </lineage>
</organism>
<reference evidence="2 3" key="1">
    <citation type="journal article" date="2015" name="Stand. Genomic Sci.">
        <title>Genomic Encyclopedia of Bacterial and Archaeal Type Strains, Phase III: the genomes of soil and plant-associated and newly described type strains.</title>
        <authorList>
            <person name="Whitman W.B."/>
            <person name="Woyke T."/>
            <person name="Klenk H.P."/>
            <person name="Zhou Y."/>
            <person name="Lilburn T.G."/>
            <person name="Beck B.J."/>
            <person name="De Vos P."/>
            <person name="Vandamme P."/>
            <person name="Eisen J.A."/>
            <person name="Garrity G."/>
            <person name="Hugenholtz P."/>
            <person name="Kyrpides N.C."/>
        </authorList>
    </citation>
    <scope>NUCLEOTIDE SEQUENCE [LARGE SCALE GENOMIC DNA]</scope>
    <source>
        <strain evidence="2 3">CGMCC 1.10115</strain>
    </source>
</reference>
<keyword evidence="1" id="KW-0812">Transmembrane</keyword>
<keyword evidence="1" id="KW-1133">Transmembrane helix</keyword>
<dbReference type="AlphaFoldDB" id="A0A562JNY3"/>
<keyword evidence="1" id="KW-0472">Membrane</keyword>
<dbReference type="Proteomes" id="UP000318667">
    <property type="component" value="Unassembled WGS sequence"/>
</dbReference>
<keyword evidence="3" id="KW-1185">Reference proteome</keyword>
<feature type="transmembrane region" description="Helical" evidence="1">
    <location>
        <begin position="107"/>
        <end position="124"/>
    </location>
</feature>
<evidence type="ECO:0000313" key="2">
    <source>
        <dbReference type="EMBL" id="TWH84887.1"/>
    </source>
</evidence>
<name>A0A562JNY3_9BACI</name>
<sequence>MVKIPLHNTSEIVIQMVVHCFLAPSPIPIAAAIWVPIKIGPARAKPGNPYRFQIFLPLLDRPLSFSSGPFFFLRHSLNRSNRTISRKTVRKFPANDKTATRKGFNPFTMAIGITAAISIHGMAASMKTNIYSQMIFSPRFNIALFPLIL</sequence>
<proteinExistence type="predicted"/>
<evidence type="ECO:0000313" key="3">
    <source>
        <dbReference type="Proteomes" id="UP000318667"/>
    </source>
</evidence>
<evidence type="ECO:0000256" key="1">
    <source>
        <dbReference type="SAM" id="Phobius"/>
    </source>
</evidence>
<protein>
    <submittedName>
        <fullName evidence="2">Uncharacterized protein</fullName>
    </submittedName>
</protein>
<feature type="transmembrane region" description="Helical" evidence="1">
    <location>
        <begin position="12"/>
        <end position="35"/>
    </location>
</feature>
<comment type="caution">
    <text evidence="2">The sequence shown here is derived from an EMBL/GenBank/DDBJ whole genome shotgun (WGS) entry which is preliminary data.</text>
</comment>
<accession>A0A562JNY3</accession>
<dbReference type="EMBL" id="VLKI01000010">
    <property type="protein sequence ID" value="TWH84887.1"/>
    <property type="molecule type" value="Genomic_DNA"/>
</dbReference>
<gene>
    <name evidence="2" type="ORF">IQ19_03476</name>
</gene>